<evidence type="ECO:0000313" key="21">
    <source>
        <dbReference type="RefSeq" id="XP_025062727.1"/>
    </source>
</evidence>
<sequence>MRLGYRCLVALVLFFLRTARSQDAFLRISFSVLQHRYDCGDYGMQLVVYPSQGYTIHFKVMDEFGTSFEVTNCSICLHWITTGWDGAVVFSTGYDGCHVLKKDGRNYLRVHVEELQSTGEIATTLNVNMICPKPTEHDSSSEENVHSLPRPSLQHPAPPPGLVRLVPSNIGSHLTWQQCQVPAGKIPCADTPGRTACLQAGCCYNEMDRVTPCYYGNTATVQCLMDGHFILVVSREMSEYPIKLDTVRLAYAQAECNPIHVTEAFVMFRFPFTQCGTTVQLTRSKLIYENQLISSIDVKNGPYGGITRDSIFILHARCIFNTSNFLPVQAEVSLPPSLPPVSEAGPLLLELRIATDETYSTYYVDGEYPVVKVLKDPVYVEVRTLERTDPSLVLVLEKCWATPSANPLEQPQWPILVNGCPFMGDNYRTQLVPTGSASSELPFPTHYQRFVISTFAFVDTASTVALGGPVYLFCSASACHPSQLEPCRPICSNPQLDRVRRYLNTNNGTEKPLDLVSSHGPVIFQGIHEPRRERVYENEDVVSRTHPSPVFLGALALLVVTLLIALLLLYRRRGGMMTRTQSWLQNQASVFYCPAISAMWLGCRCFIALVLIISLGRTHGQLDFHRVTHSFLQYKYDCGDYTMQLLVFPSWGHTIQFKVLDEFGTPFEVSNCSICRHWISSGEGGAVIFSAGYDGCRVLKKDGRHHLRVRVEELLSTGIIMASYDVNMTCPKLIEYDSTLEDNLRSVSPPSLVHLVPQPQPGLMRPMPQPQPGLAYPVPQPQPGLLRPVPQPQPLPQPLPGLVHSVPQPHPGVVRPVLQPQPHPGVVRPALQPQPQPQPQPLPGLVHPVLQYQPGLVRPVPRPQPQPLPGLVHPIPQSLPQPGLVHPVHHPRPQPLPGLVYPVPQPQPQPGLVYSAYQPQPGLVHLNSQLQPQPGLVYPAPQTQPGLMHPVPQPQPQPQPGLAHPIPQNQPQPQPPSRIRPIVQPQPGLDQPIPGLLRPVPRPQPLPGLVHPIPQPQHGFVHPMLQPQPHPSLVRPVPLFYTSTQAGAQLTWEQCRVAAGKIPCGTTPGRAACLQAGCCYDEMDRMTPCYYGNTATVQCLMDGQFILVISRHMSEYPINLDSVRIAYAQAGCDPIRMTEAFVMFQFPFTQCGTTVQVIGDKLVYENQLISSIEVRTGPRGSITRDSTYILHARCIYNASDFLPLQVEVLMPPTQASVAQFGPLRLQLRIATDETYSGYYVDREYPVVKVLRDPIYVEVRILQRTDPSLVLALHQCWATPTTNPMEHPQWPILVDGCPFSGDNYRTQLVPMGSATAELPFPNHYQRFIISTFTFVDTASYAALKGEVYIFCSASICHLSQPEPCRPTCQSGATARARRSLRTNKEKEKHPNLVNSHGRVILRGSPGTSRE</sequence>
<dbReference type="InterPro" id="IPR051148">
    <property type="entry name" value="Zona_Pellucida_Domain_gp"/>
</dbReference>
<dbReference type="SMART" id="SM00241">
    <property type="entry name" value="ZP"/>
    <property type="match status" value="2"/>
</dbReference>
<evidence type="ECO:0000256" key="14">
    <source>
        <dbReference type="PROSITE-ProRule" id="PRU00779"/>
    </source>
</evidence>
<keyword evidence="8 16" id="KW-1133">Transmembrane helix</keyword>
<keyword evidence="9 16" id="KW-0472">Membrane</keyword>
<evidence type="ECO:0000256" key="10">
    <source>
        <dbReference type="ARBA" id="ARBA00023157"/>
    </source>
</evidence>
<feature type="domain" description="ZP" evidence="18">
    <location>
        <begin position="222"/>
        <end position="498"/>
    </location>
</feature>
<dbReference type="Pfam" id="PF22821">
    <property type="entry name" value="ZP1_ZP4_Ig-like"/>
    <property type="match status" value="2"/>
</dbReference>
<feature type="signal peptide" evidence="17">
    <location>
        <begin position="1"/>
        <end position="21"/>
    </location>
</feature>
<dbReference type="Pfam" id="PF23344">
    <property type="entry name" value="ZP-N"/>
    <property type="match status" value="2"/>
</dbReference>
<evidence type="ECO:0000256" key="11">
    <source>
        <dbReference type="ARBA" id="ARBA00023180"/>
    </source>
</evidence>
<dbReference type="RefSeq" id="XP_025062727.1">
    <property type="nucleotide sequence ID" value="XM_025206942.1"/>
</dbReference>
<dbReference type="InterPro" id="IPR055356">
    <property type="entry name" value="ZP-N"/>
</dbReference>
<feature type="compositionally biased region" description="Basic and acidic residues" evidence="15">
    <location>
        <begin position="134"/>
        <end position="145"/>
    </location>
</feature>
<feature type="chain" id="PRO_5018271812" evidence="17">
    <location>
        <begin position="22"/>
        <end position="1409"/>
    </location>
</feature>
<evidence type="ECO:0000256" key="8">
    <source>
        <dbReference type="ARBA" id="ARBA00022989"/>
    </source>
</evidence>
<dbReference type="CDD" id="cd00111">
    <property type="entry name" value="Trefoil"/>
    <property type="match status" value="2"/>
</dbReference>
<keyword evidence="5" id="KW-0165">Cleavage on pair of basic residues</keyword>
<organism evidence="20 21">
    <name type="scientific">Alligator sinensis</name>
    <name type="common">Chinese alligator</name>
    <dbReference type="NCBI Taxonomy" id="38654"/>
    <lineage>
        <taxon>Eukaryota</taxon>
        <taxon>Metazoa</taxon>
        <taxon>Chordata</taxon>
        <taxon>Craniata</taxon>
        <taxon>Vertebrata</taxon>
        <taxon>Euteleostomi</taxon>
        <taxon>Archelosauria</taxon>
        <taxon>Archosauria</taxon>
        <taxon>Crocodylia</taxon>
        <taxon>Alligatoridae</taxon>
        <taxon>Alligatorinae</taxon>
        <taxon>Alligator</taxon>
    </lineage>
</organism>
<evidence type="ECO:0000256" key="6">
    <source>
        <dbReference type="ARBA" id="ARBA00022692"/>
    </source>
</evidence>
<comment type="caution">
    <text evidence="14">Lacks conserved residue(s) required for the propagation of feature annotation.</text>
</comment>
<evidence type="ECO:0000256" key="7">
    <source>
        <dbReference type="ARBA" id="ARBA00022729"/>
    </source>
</evidence>
<feature type="domain" description="P-type" evidence="19">
    <location>
        <begin position="1053"/>
        <end position="1093"/>
    </location>
</feature>
<dbReference type="PANTHER" id="PTHR23343">
    <property type="entry name" value="ZONA PELLUCIDA SPERM-BINDING PROTEIN"/>
    <property type="match status" value="1"/>
</dbReference>
<dbReference type="GO" id="GO:0060468">
    <property type="term" value="P:prevention of polyspermy"/>
    <property type="evidence" value="ECO:0007669"/>
    <property type="project" value="TreeGrafter"/>
</dbReference>
<keyword evidence="11" id="KW-0325">Glycoprotein</keyword>
<evidence type="ECO:0000256" key="16">
    <source>
        <dbReference type="SAM" id="Phobius"/>
    </source>
</evidence>
<dbReference type="Proteomes" id="UP000189705">
    <property type="component" value="Unplaced"/>
</dbReference>
<feature type="region of interest" description="Disordered" evidence="15">
    <location>
        <begin position="1379"/>
        <end position="1409"/>
    </location>
</feature>
<keyword evidence="20" id="KW-1185">Reference proteome</keyword>
<evidence type="ECO:0000313" key="20">
    <source>
        <dbReference type="Proteomes" id="UP000189705"/>
    </source>
</evidence>
<evidence type="ECO:0000256" key="13">
    <source>
        <dbReference type="ARBA" id="ARBA00024183"/>
    </source>
</evidence>
<evidence type="ECO:0000259" key="18">
    <source>
        <dbReference type="PROSITE" id="PS51034"/>
    </source>
</evidence>
<dbReference type="GO" id="GO:0035805">
    <property type="term" value="C:egg coat"/>
    <property type="evidence" value="ECO:0007669"/>
    <property type="project" value="UniProtKB-SubCell"/>
</dbReference>
<feature type="transmembrane region" description="Helical" evidence="16">
    <location>
        <begin position="591"/>
        <end position="616"/>
    </location>
</feature>
<feature type="compositionally biased region" description="Pro residues" evidence="15">
    <location>
        <begin position="832"/>
        <end position="842"/>
    </location>
</feature>
<keyword evidence="12" id="KW-0278">Fertilization</keyword>
<keyword evidence="10" id="KW-1015">Disulfide bond</keyword>
<keyword evidence="4" id="KW-0272">Extracellular matrix</keyword>
<dbReference type="InterPro" id="IPR044913">
    <property type="entry name" value="P_trefoil_dom_sf"/>
</dbReference>
<dbReference type="Gene3D" id="2.60.40.4100">
    <property type="entry name" value="Zona pellucida, ZP-C domain"/>
    <property type="match status" value="2"/>
</dbReference>
<evidence type="ECO:0000256" key="3">
    <source>
        <dbReference type="ARBA" id="ARBA00022525"/>
    </source>
</evidence>
<feature type="domain" description="P-type" evidence="19">
    <location>
        <begin position="177"/>
        <end position="217"/>
    </location>
</feature>
<feature type="region of interest" description="Disordered" evidence="15">
    <location>
        <begin position="133"/>
        <end position="158"/>
    </location>
</feature>
<keyword evidence="7 17" id="KW-0732">Signal</keyword>
<evidence type="ECO:0000256" key="5">
    <source>
        <dbReference type="ARBA" id="ARBA00022685"/>
    </source>
</evidence>
<dbReference type="InterPro" id="IPR000519">
    <property type="entry name" value="P_trefoil_dom"/>
</dbReference>
<feature type="compositionally biased region" description="Low complexity" evidence="15">
    <location>
        <begin position="843"/>
        <end position="859"/>
    </location>
</feature>
<dbReference type="InterPro" id="IPR054554">
    <property type="entry name" value="ZP1/4_Ig-like"/>
</dbReference>
<keyword evidence="2" id="KW-1003">Cell membrane</keyword>
<evidence type="ECO:0000256" key="2">
    <source>
        <dbReference type="ARBA" id="ARBA00022475"/>
    </source>
</evidence>
<dbReference type="InterPro" id="IPR042235">
    <property type="entry name" value="ZP-C_dom"/>
</dbReference>
<feature type="compositionally biased region" description="Pro residues" evidence="15">
    <location>
        <begin position="789"/>
        <end position="799"/>
    </location>
</feature>
<dbReference type="CTD" id="22917"/>
<keyword evidence="3" id="KW-0964">Secreted</keyword>
<gene>
    <name evidence="21" type="primary">ZP1</name>
</gene>
<dbReference type="InterPro" id="IPR017977">
    <property type="entry name" value="ZP_dom_CS"/>
</dbReference>
<dbReference type="InParanoid" id="A0A3Q0GTH2"/>
<dbReference type="SUPFAM" id="SSF57492">
    <property type="entry name" value="Trefoil"/>
    <property type="match status" value="2"/>
</dbReference>
<evidence type="ECO:0000256" key="17">
    <source>
        <dbReference type="SAM" id="SignalP"/>
    </source>
</evidence>
<dbReference type="InterPro" id="IPR055355">
    <property type="entry name" value="ZP-C"/>
</dbReference>
<feature type="transmembrane region" description="Helical" evidence="16">
    <location>
        <begin position="550"/>
        <end position="570"/>
    </location>
</feature>
<dbReference type="GO" id="GO:0007339">
    <property type="term" value="P:binding of sperm to zona pellucida"/>
    <property type="evidence" value="ECO:0007669"/>
    <property type="project" value="TreeGrafter"/>
</dbReference>
<comment type="subcellular location">
    <subcellularLocation>
        <location evidence="1">Cell membrane</location>
        <topology evidence="1">Single-pass type I membrane protein</topology>
    </subcellularLocation>
    <subcellularLocation>
        <location evidence="13">Zona pellucida</location>
    </subcellularLocation>
</comment>
<dbReference type="InterPro" id="IPR001507">
    <property type="entry name" value="ZP_dom"/>
</dbReference>
<evidence type="ECO:0000256" key="15">
    <source>
        <dbReference type="SAM" id="MobiDB-lite"/>
    </source>
</evidence>
<dbReference type="PROSITE" id="PS51448">
    <property type="entry name" value="P_TREFOIL_2"/>
    <property type="match status" value="2"/>
</dbReference>
<dbReference type="PROSITE" id="PS51034">
    <property type="entry name" value="ZP_2"/>
    <property type="match status" value="2"/>
</dbReference>
<feature type="region of interest" description="Disordered" evidence="15">
    <location>
        <begin position="933"/>
        <end position="988"/>
    </location>
</feature>
<dbReference type="GO" id="GO:0032190">
    <property type="term" value="F:acrosin binding"/>
    <property type="evidence" value="ECO:0007669"/>
    <property type="project" value="TreeGrafter"/>
</dbReference>
<protein>
    <submittedName>
        <fullName evidence="21">Zona pellucida sperm-binding protein 1</fullName>
    </submittedName>
</protein>
<name>A0A3Q0GTH2_ALLSI</name>
<proteinExistence type="predicted"/>
<dbReference type="STRING" id="38654.A0A3Q0GTH2"/>
<dbReference type="SMART" id="SM00018">
    <property type="entry name" value="PD"/>
    <property type="match status" value="2"/>
</dbReference>
<dbReference type="PANTHER" id="PTHR23343:SF41">
    <property type="entry name" value="ZONA PELLUCIDA SPERM-BINDING PROTEIN 1"/>
    <property type="match status" value="1"/>
</dbReference>
<dbReference type="GO" id="GO:0035804">
    <property type="term" value="F:structural constituent of egg coat"/>
    <property type="evidence" value="ECO:0007669"/>
    <property type="project" value="TreeGrafter"/>
</dbReference>
<feature type="domain" description="ZP" evidence="18">
    <location>
        <begin position="1098"/>
        <end position="1374"/>
    </location>
</feature>
<evidence type="ECO:0000256" key="1">
    <source>
        <dbReference type="ARBA" id="ARBA00004251"/>
    </source>
</evidence>
<evidence type="ECO:0000256" key="12">
    <source>
        <dbReference type="ARBA" id="ARBA00023279"/>
    </source>
</evidence>
<feature type="region of interest" description="Disordered" evidence="15">
    <location>
        <begin position="765"/>
        <end position="904"/>
    </location>
</feature>
<evidence type="ECO:0000256" key="9">
    <source>
        <dbReference type="ARBA" id="ARBA00023136"/>
    </source>
</evidence>
<dbReference type="GeneID" id="102370478"/>
<dbReference type="PROSITE" id="PS00682">
    <property type="entry name" value="ZP_1"/>
    <property type="match status" value="2"/>
</dbReference>
<accession>A0A3Q0GTH2</accession>
<dbReference type="KEGG" id="asn:102370478"/>
<evidence type="ECO:0000259" key="19">
    <source>
        <dbReference type="PROSITE" id="PS51448"/>
    </source>
</evidence>
<feature type="compositionally biased region" description="Pro residues" evidence="15">
    <location>
        <begin position="968"/>
        <end position="978"/>
    </location>
</feature>
<dbReference type="Pfam" id="PF00100">
    <property type="entry name" value="Zona_pellucida"/>
    <property type="match status" value="2"/>
</dbReference>
<dbReference type="GO" id="GO:0005886">
    <property type="term" value="C:plasma membrane"/>
    <property type="evidence" value="ECO:0007669"/>
    <property type="project" value="UniProtKB-SubCell"/>
</dbReference>
<keyword evidence="6 16" id="KW-0812">Transmembrane</keyword>
<reference evidence="21" key="1">
    <citation type="submission" date="2025-08" db="UniProtKB">
        <authorList>
            <consortium name="RefSeq"/>
        </authorList>
    </citation>
    <scope>IDENTIFICATION</scope>
</reference>
<evidence type="ECO:0000256" key="4">
    <source>
        <dbReference type="ARBA" id="ARBA00022530"/>
    </source>
</evidence>
<dbReference type="Gene3D" id="2.60.40.3210">
    <property type="entry name" value="Zona pellucida, ZP-N domain"/>
    <property type="match status" value="2"/>
</dbReference>